<evidence type="ECO:0000313" key="2">
    <source>
        <dbReference type="EMBL" id="SNV42968.1"/>
    </source>
</evidence>
<accession>A0AAJ4X990</accession>
<dbReference type="EMBL" id="LT906468">
    <property type="protein sequence ID" value="SNV42968.1"/>
    <property type="molecule type" value="Genomic_DNA"/>
</dbReference>
<dbReference type="Proteomes" id="UP000215355">
    <property type="component" value="Chromosome 1"/>
</dbReference>
<organism evidence="2 3">
    <name type="scientific">Sphingobacterium mizutaii</name>
    <dbReference type="NCBI Taxonomy" id="1010"/>
    <lineage>
        <taxon>Bacteria</taxon>
        <taxon>Pseudomonadati</taxon>
        <taxon>Bacteroidota</taxon>
        <taxon>Sphingobacteriia</taxon>
        <taxon>Sphingobacteriales</taxon>
        <taxon>Sphingobacteriaceae</taxon>
        <taxon>Sphingobacterium</taxon>
    </lineage>
</organism>
<dbReference type="KEGG" id="smiz:4412673_00730"/>
<reference evidence="2 3" key="1">
    <citation type="submission" date="2017-06" db="EMBL/GenBank/DDBJ databases">
        <authorList>
            <consortium name="Pathogen Informatics"/>
        </authorList>
    </citation>
    <scope>NUCLEOTIDE SEQUENCE [LARGE SCALE GENOMIC DNA]</scope>
    <source>
        <strain evidence="2 3">NCTC12149</strain>
    </source>
</reference>
<keyword evidence="1" id="KW-0812">Transmembrane</keyword>
<proteinExistence type="predicted"/>
<sequence length="123" mass="14065">MQNQYLNKTFMLLKKVKGLKGKNSVWGICCLSSLMVLLMLNLQYGFNKNIPADGIWYAAETKEFSIKKQVVAGIERSEMELSRLCKKETIIRIKPLASGNRVIVVLRKASNLPQFIKQINYLI</sequence>
<dbReference type="RefSeq" id="WP_093098538.1">
    <property type="nucleotide sequence ID" value="NZ_FNGK01000003.1"/>
</dbReference>
<keyword evidence="1" id="KW-1133">Transmembrane helix</keyword>
<dbReference type="AlphaFoldDB" id="A0AAJ4X990"/>
<name>A0AAJ4X990_9SPHI</name>
<keyword evidence="1" id="KW-0472">Membrane</keyword>
<feature type="transmembrane region" description="Helical" evidence="1">
    <location>
        <begin position="24"/>
        <end position="42"/>
    </location>
</feature>
<gene>
    <name evidence="2" type="ORF">SAMEA4412673_00730</name>
</gene>
<evidence type="ECO:0000313" key="3">
    <source>
        <dbReference type="Proteomes" id="UP000215355"/>
    </source>
</evidence>
<protein>
    <submittedName>
        <fullName evidence="2">Uncharacterized protein</fullName>
    </submittedName>
</protein>
<evidence type="ECO:0000256" key="1">
    <source>
        <dbReference type="SAM" id="Phobius"/>
    </source>
</evidence>